<evidence type="ECO:0000256" key="2">
    <source>
        <dbReference type="ARBA" id="ARBA00023235"/>
    </source>
</evidence>
<dbReference type="PANTHER" id="PTHR13774:SF17">
    <property type="entry name" value="PHENAZINE BIOSYNTHESIS-LIKE DOMAIN-CONTAINING PROTEIN"/>
    <property type="match status" value="1"/>
</dbReference>
<dbReference type="GO" id="GO:0016853">
    <property type="term" value="F:isomerase activity"/>
    <property type="evidence" value="ECO:0007669"/>
    <property type="project" value="UniProtKB-KW"/>
</dbReference>
<dbReference type="PIRSF" id="PIRSF016184">
    <property type="entry name" value="PhzC_PhzF"/>
    <property type="match status" value="1"/>
</dbReference>
<dbReference type="NCBIfam" id="TIGR00654">
    <property type="entry name" value="PhzF_family"/>
    <property type="match status" value="1"/>
</dbReference>
<comment type="similarity">
    <text evidence="1">Belongs to the PhzF family.</text>
</comment>
<dbReference type="SUPFAM" id="SSF54506">
    <property type="entry name" value="Diaminopimelate epimerase-like"/>
    <property type="match status" value="1"/>
</dbReference>
<evidence type="ECO:0000256" key="1">
    <source>
        <dbReference type="ARBA" id="ARBA00008270"/>
    </source>
</evidence>
<dbReference type="GO" id="GO:0005737">
    <property type="term" value="C:cytoplasm"/>
    <property type="evidence" value="ECO:0007669"/>
    <property type="project" value="TreeGrafter"/>
</dbReference>
<reference evidence="4" key="1">
    <citation type="submission" date="2016-04" db="EMBL/GenBank/DDBJ databases">
        <authorList>
            <person name="Evans L.H."/>
            <person name="Alamgir A."/>
            <person name="Owens N."/>
            <person name="Weber N.D."/>
            <person name="Virtaneva K."/>
            <person name="Barbian K."/>
            <person name="Babar A."/>
            <person name="Rosenke K."/>
        </authorList>
    </citation>
    <scope>NUCLEOTIDE SEQUENCE</scope>
    <source>
        <strain evidence="4">86</strain>
    </source>
</reference>
<evidence type="ECO:0000313" key="4">
    <source>
        <dbReference type="EMBL" id="SBV99661.1"/>
    </source>
</evidence>
<sequence>MRLAYSVVDAFTDTPFKGNPAAVLKLDAFLPDATLQAIAAEFNLSETAFVVADGADWKLRWFTPAVEVPLCGHATLATGFVLRRMGFPAPLRFHTLSGALAVGEADGRLVLDFPAWVPAPATPPAGLAEALGAEPVEVYKARDWICVFRTPAEVEALTPDHAKIAALDGERVIATAAADDTCVIATAPGGARADVTSRYFAAKVGIPEDPVTGAAHTQLAPFWSARLGKARLTCRQASARGGWLWTEVRGDRVAIAGHAVAVAEGVIEIPG</sequence>
<dbReference type="EMBL" id="FLUO01000001">
    <property type="protein sequence ID" value="SBV99661.1"/>
    <property type="molecule type" value="Genomic_DNA"/>
</dbReference>
<dbReference type="AlphaFoldDB" id="A0A212JJR6"/>
<dbReference type="Gene3D" id="3.10.310.10">
    <property type="entry name" value="Diaminopimelate Epimerase, Chain A, domain 1"/>
    <property type="match status" value="2"/>
</dbReference>
<protein>
    <submittedName>
        <fullName evidence="4">Putative enzyme</fullName>
        <ecNumber evidence="4">5.1.-.-</ecNumber>
    </submittedName>
</protein>
<name>A0A212JJR6_9PROT</name>
<keyword evidence="2 4" id="KW-0413">Isomerase</keyword>
<dbReference type="EC" id="5.1.-.-" evidence="4"/>
<organism evidence="4">
    <name type="scientific">uncultured Alphaproteobacteria bacterium</name>
    <dbReference type="NCBI Taxonomy" id="91750"/>
    <lineage>
        <taxon>Bacteria</taxon>
        <taxon>Pseudomonadati</taxon>
        <taxon>Pseudomonadota</taxon>
        <taxon>Alphaproteobacteria</taxon>
        <taxon>environmental samples</taxon>
    </lineage>
</organism>
<dbReference type="PANTHER" id="PTHR13774">
    <property type="entry name" value="PHENAZINE BIOSYNTHESIS PROTEIN"/>
    <property type="match status" value="1"/>
</dbReference>
<dbReference type="InterPro" id="IPR003719">
    <property type="entry name" value="Phenazine_PhzF-like"/>
</dbReference>
<gene>
    <name evidence="4" type="ORF">KL86APRO_11200</name>
</gene>
<proteinExistence type="inferred from homology"/>
<dbReference type="Pfam" id="PF02567">
    <property type="entry name" value="PhzC-PhzF"/>
    <property type="match status" value="1"/>
</dbReference>
<feature type="active site" evidence="3">
    <location>
        <position position="46"/>
    </location>
</feature>
<evidence type="ECO:0000256" key="3">
    <source>
        <dbReference type="PIRSR" id="PIRSR016184-1"/>
    </source>
</evidence>
<accession>A0A212JJR6</accession>